<feature type="transmembrane region" description="Helical" evidence="7">
    <location>
        <begin position="625"/>
        <end position="649"/>
    </location>
</feature>
<feature type="transmembrane region" description="Helical" evidence="7">
    <location>
        <begin position="738"/>
        <end position="758"/>
    </location>
</feature>
<dbReference type="KEGG" id="dsi:Dsimw501_GD11986"/>
<dbReference type="PANTHER" id="PTHR43568">
    <property type="entry name" value="P PROTEIN"/>
    <property type="match status" value="1"/>
</dbReference>
<name>A0A0J9TFR3_DROSI</name>
<feature type="region of interest" description="Disordered" evidence="6">
    <location>
        <begin position="181"/>
        <end position="275"/>
    </location>
</feature>
<feature type="domain" description="Citrate transporter-like" evidence="8">
    <location>
        <begin position="462"/>
        <end position="891"/>
    </location>
</feature>
<accession>A0A0J9TFR3</accession>
<evidence type="ECO:0000256" key="5">
    <source>
        <dbReference type="ARBA" id="ARBA00023136"/>
    </source>
</evidence>
<protein>
    <recommendedName>
        <fullName evidence="8">Citrate transporter-like domain-containing protein</fullName>
    </recommendedName>
</protein>
<feature type="transmembrane region" description="Helical" evidence="7">
    <location>
        <begin position="450"/>
        <end position="467"/>
    </location>
</feature>
<evidence type="ECO:0000256" key="2">
    <source>
        <dbReference type="ARBA" id="ARBA00022448"/>
    </source>
</evidence>
<evidence type="ECO:0000256" key="3">
    <source>
        <dbReference type="ARBA" id="ARBA00022692"/>
    </source>
</evidence>
<evidence type="ECO:0000256" key="4">
    <source>
        <dbReference type="ARBA" id="ARBA00022989"/>
    </source>
</evidence>
<dbReference type="AlphaFoldDB" id="A0A0J9TFR3"/>
<dbReference type="GO" id="GO:0016020">
    <property type="term" value="C:membrane"/>
    <property type="evidence" value="ECO:0007669"/>
    <property type="project" value="UniProtKB-SubCell"/>
</dbReference>
<evidence type="ECO:0000256" key="7">
    <source>
        <dbReference type="SAM" id="Phobius"/>
    </source>
</evidence>
<feature type="region of interest" description="Disordered" evidence="6">
    <location>
        <begin position="119"/>
        <end position="142"/>
    </location>
</feature>
<feature type="transmembrane region" description="Helical" evidence="7">
    <location>
        <begin position="585"/>
        <end position="605"/>
    </location>
</feature>
<feature type="transmembrane region" description="Helical" evidence="7">
    <location>
        <begin position="764"/>
        <end position="781"/>
    </location>
</feature>
<sequence>MGIHNNVSAPAPSWKSANIKLRGTEGRWVVRWRWFSLSILKAAPAAEWKLKPRNCVASDSDLYSVALCLACGKDVRDHTSLTSICEICGKAPTLRQPISSHFLPFPNNMGLRDTIRNLRPASPGRDKSSGMELQHRSPRGACHHNQVAAVQVTEQSLQVWRALPAEIRHDPSMASFQMENERIHGSPGGATDDEDEEGYEEVDMKNVSRIQDEPGSSFAGSDFLDIKARPGDENATDDEVTTHSDHEAANGGPGNAKSQARRIHHKSKRSKEQRQRDKLWKRGGLLVFWILAAVVLISVGEKHLLEKTIEVPMGEEGKFFKLLQKPTGDFRLKIHGAFRELSTLDAPENETLSFGFLTVQPQVSTYIGENHSQVFQDILPAWRLPLLSEEELMLRAPAVATNRTYQMTQELDEILAGKNSEFRLHIYSDVEVDLAIVLNYNPLIVNARTGSILAGVILLIFYALLVWELFERTFVAMICSILSVTALACFNDRPNMDEIIQWMDMELLTLLFCMMLLILILTETGVFDYLAVFCFEISGGKIWPMIYSLCLVTCLVSSVLDNMTTVLLLTPVAIRLCEVMQLDPLPVVMGIIVHANIGGALTPIGDPISIIVSTNHFIVDNDVTFPTFVAHTFPGVILAVIQSCVYLRLFYHNMDALRLNEPKEMSELRREMKVWQRALNAVASCSKDAQLVRGTLQSKIKQLKRTIRRLQKGVGSTEVYTNTLDELKQKYPIKNKTLLLQSAGALIFVIVCFFIQSVPHWRTLPLGWVALLGVILLLIILNRDDMEHLMHRIEWTTLLFFAAMFVMMECVERLGIFSCISELTEHVILSVGKSHRLAMAIFMILWMSALASSILDSIPVAAIMVKLVTSLVAKPSLGLPLQPLVWALTLGASMGGNGTLYGASANVIAAGIAEQHGYKLSFTRYLRTVFPMMLGQITLMTVYLLVAHVVFEWH</sequence>
<feature type="transmembrane region" description="Helical" evidence="7">
    <location>
        <begin position="929"/>
        <end position="951"/>
    </location>
</feature>
<feature type="compositionally biased region" description="Basic residues" evidence="6">
    <location>
        <begin position="259"/>
        <end position="269"/>
    </location>
</feature>
<proteinExistence type="predicted"/>
<dbReference type="PANTHER" id="PTHR43568:SF1">
    <property type="entry name" value="P PROTEIN"/>
    <property type="match status" value="1"/>
</dbReference>
<feature type="transmembrane region" description="Helical" evidence="7">
    <location>
        <begin position="502"/>
        <end position="522"/>
    </location>
</feature>
<evidence type="ECO:0000256" key="6">
    <source>
        <dbReference type="SAM" id="MobiDB-lite"/>
    </source>
</evidence>
<organism evidence="9 10">
    <name type="scientific">Drosophila simulans</name>
    <name type="common">Fruit fly</name>
    <dbReference type="NCBI Taxonomy" id="7240"/>
    <lineage>
        <taxon>Eukaryota</taxon>
        <taxon>Metazoa</taxon>
        <taxon>Ecdysozoa</taxon>
        <taxon>Arthropoda</taxon>
        <taxon>Hexapoda</taxon>
        <taxon>Insecta</taxon>
        <taxon>Pterygota</taxon>
        <taxon>Neoptera</taxon>
        <taxon>Endopterygota</taxon>
        <taxon>Diptera</taxon>
        <taxon>Brachycera</taxon>
        <taxon>Muscomorpha</taxon>
        <taxon>Ephydroidea</taxon>
        <taxon>Drosophilidae</taxon>
        <taxon>Drosophila</taxon>
        <taxon>Sophophora</taxon>
    </lineage>
</organism>
<dbReference type="Bgee" id="FBgn0183725">
    <property type="expression patterns" value="Expressed in male reproductive system and 2 other cell types or tissues"/>
</dbReference>
<reference evidence="9 10" key="1">
    <citation type="journal article" date="2013" name="Genome Res.">
        <title>A second-generation assembly of the Drosophila simulans genome provides new insights into patterns of lineage-specific divergence.</title>
        <authorList>
            <person name="Hu T.T."/>
            <person name="Eisen M.B."/>
            <person name="Thornton K.R."/>
            <person name="Andolfatto P."/>
        </authorList>
    </citation>
    <scope>NUCLEOTIDE SEQUENCE [LARGE SCALE GENOMIC DNA]</scope>
    <source>
        <strain evidence="10">w501</strain>
    </source>
</reference>
<gene>
    <name evidence="9" type="primary">Dsim\GD11986</name>
    <name evidence="9" type="ORF">Dsimw501_GD11986</name>
</gene>
<dbReference type="EMBL" id="CM002910">
    <property type="protein sequence ID" value="KMY88170.1"/>
    <property type="molecule type" value="Genomic_DNA"/>
</dbReference>
<evidence type="ECO:0000313" key="9">
    <source>
        <dbReference type="EMBL" id="KMY88170.1"/>
    </source>
</evidence>
<dbReference type="OrthoDB" id="442352at2759"/>
<keyword evidence="4 7" id="KW-1133">Transmembrane helix</keyword>
<feature type="compositionally biased region" description="Basic and acidic residues" evidence="6">
    <location>
        <begin position="124"/>
        <end position="135"/>
    </location>
</feature>
<evidence type="ECO:0000313" key="10">
    <source>
        <dbReference type="Proteomes" id="UP000035880"/>
    </source>
</evidence>
<evidence type="ECO:0000256" key="1">
    <source>
        <dbReference type="ARBA" id="ARBA00004141"/>
    </source>
</evidence>
<keyword evidence="2" id="KW-0813">Transport</keyword>
<dbReference type="InterPro" id="IPR051475">
    <property type="entry name" value="Diverse_Ion_Transporter"/>
</dbReference>
<feature type="transmembrane region" description="Helical" evidence="7">
    <location>
        <begin position="473"/>
        <end position="490"/>
    </location>
</feature>
<dbReference type="Pfam" id="PF03600">
    <property type="entry name" value="CitMHS"/>
    <property type="match status" value="1"/>
</dbReference>
<dbReference type="CDD" id="cd01116">
    <property type="entry name" value="P_permease"/>
    <property type="match status" value="1"/>
</dbReference>
<dbReference type="InterPro" id="IPR004680">
    <property type="entry name" value="Cit_transptr-like_dom"/>
</dbReference>
<dbReference type="GO" id="GO:0055085">
    <property type="term" value="P:transmembrane transport"/>
    <property type="evidence" value="ECO:0007669"/>
    <property type="project" value="InterPro"/>
</dbReference>
<feature type="transmembrane region" description="Helical" evidence="7">
    <location>
        <begin position="837"/>
        <end position="865"/>
    </location>
</feature>
<feature type="compositionally biased region" description="Basic and acidic residues" evidence="6">
    <location>
        <begin position="202"/>
        <end position="212"/>
    </location>
</feature>
<keyword evidence="5 7" id="KW-0472">Membrane</keyword>
<dbReference type="Proteomes" id="UP000035880">
    <property type="component" value="Chromosome 2L"/>
</dbReference>
<feature type="compositionally biased region" description="Acidic residues" evidence="6">
    <location>
        <begin position="191"/>
        <end position="201"/>
    </location>
</feature>
<keyword evidence="3 7" id="KW-0812">Transmembrane</keyword>
<feature type="transmembrane region" description="Helical" evidence="7">
    <location>
        <begin position="542"/>
        <end position="573"/>
    </location>
</feature>
<comment type="subcellular location">
    <subcellularLocation>
        <location evidence="1">Membrane</location>
        <topology evidence="1">Multi-pass membrane protein</topology>
    </subcellularLocation>
</comment>
<evidence type="ECO:0000259" key="8">
    <source>
        <dbReference type="Pfam" id="PF03600"/>
    </source>
</evidence>
<feature type="transmembrane region" description="Helical" evidence="7">
    <location>
        <begin position="279"/>
        <end position="299"/>
    </location>
</feature>